<dbReference type="CDD" id="cd05233">
    <property type="entry name" value="SDR_c"/>
    <property type="match status" value="1"/>
</dbReference>
<dbReference type="InterPro" id="IPR002347">
    <property type="entry name" value="SDR_fam"/>
</dbReference>
<dbReference type="InterPro" id="IPR020904">
    <property type="entry name" value="Sc_DH/Rdtase_CS"/>
</dbReference>
<dbReference type="Pfam" id="PF00106">
    <property type="entry name" value="adh_short"/>
    <property type="match status" value="1"/>
</dbReference>
<evidence type="ECO:0008006" key="6">
    <source>
        <dbReference type="Google" id="ProtNLM"/>
    </source>
</evidence>
<proteinExistence type="inferred from homology"/>
<organism evidence="4 5">
    <name type="scientific">Lophiotrema nucula</name>
    <dbReference type="NCBI Taxonomy" id="690887"/>
    <lineage>
        <taxon>Eukaryota</taxon>
        <taxon>Fungi</taxon>
        <taxon>Dikarya</taxon>
        <taxon>Ascomycota</taxon>
        <taxon>Pezizomycotina</taxon>
        <taxon>Dothideomycetes</taxon>
        <taxon>Pleosporomycetidae</taxon>
        <taxon>Pleosporales</taxon>
        <taxon>Lophiotremataceae</taxon>
        <taxon>Lophiotrema</taxon>
    </lineage>
</organism>
<dbReference type="GO" id="GO:0016491">
    <property type="term" value="F:oxidoreductase activity"/>
    <property type="evidence" value="ECO:0007669"/>
    <property type="project" value="UniProtKB-KW"/>
</dbReference>
<dbReference type="PANTHER" id="PTHR42901:SF1">
    <property type="entry name" value="ALCOHOL DEHYDROGENASE"/>
    <property type="match status" value="1"/>
</dbReference>
<reference evidence="4" key="1">
    <citation type="journal article" date="2020" name="Stud. Mycol.">
        <title>101 Dothideomycetes genomes: a test case for predicting lifestyles and emergence of pathogens.</title>
        <authorList>
            <person name="Haridas S."/>
            <person name="Albert R."/>
            <person name="Binder M."/>
            <person name="Bloem J."/>
            <person name="Labutti K."/>
            <person name="Salamov A."/>
            <person name="Andreopoulos B."/>
            <person name="Baker S."/>
            <person name="Barry K."/>
            <person name="Bills G."/>
            <person name="Bluhm B."/>
            <person name="Cannon C."/>
            <person name="Castanera R."/>
            <person name="Culley D."/>
            <person name="Daum C."/>
            <person name="Ezra D."/>
            <person name="Gonzalez J."/>
            <person name="Henrissat B."/>
            <person name="Kuo A."/>
            <person name="Liang C."/>
            <person name="Lipzen A."/>
            <person name="Lutzoni F."/>
            <person name="Magnuson J."/>
            <person name="Mondo S."/>
            <person name="Nolan M."/>
            <person name="Ohm R."/>
            <person name="Pangilinan J."/>
            <person name="Park H.-J."/>
            <person name="Ramirez L."/>
            <person name="Alfaro M."/>
            <person name="Sun H."/>
            <person name="Tritt A."/>
            <person name="Yoshinaga Y."/>
            <person name="Zwiers L.-H."/>
            <person name="Turgeon B."/>
            <person name="Goodwin S."/>
            <person name="Spatafora J."/>
            <person name="Crous P."/>
            <person name="Grigoriev I."/>
        </authorList>
    </citation>
    <scope>NUCLEOTIDE SEQUENCE</scope>
    <source>
        <strain evidence="4">CBS 627.86</strain>
    </source>
</reference>
<evidence type="ECO:0000256" key="2">
    <source>
        <dbReference type="ARBA" id="ARBA00022857"/>
    </source>
</evidence>
<comment type="similarity">
    <text evidence="1">Belongs to the short-chain dehydrogenases/reductases (SDR) family.</text>
</comment>
<evidence type="ECO:0000256" key="3">
    <source>
        <dbReference type="ARBA" id="ARBA00023002"/>
    </source>
</evidence>
<dbReference type="PROSITE" id="PS00061">
    <property type="entry name" value="ADH_SHORT"/>
    <property type="match status" value="1"/>
</dbReference>
<dbReference type="InterPro" id="IPR036291">
    <property type="entry name" value="NAD(P)-bd_dom_sf"/>
</dbReference>
<dbReference type="AlphaFoldDB" id="A0A6A5Z397"/>
<accession>A0A6A5Z397</accession>
<sequence length="286" mass="31149">MATPFPSFTKTWHNTSYSSISPTKPALSLARKTVLITGGGSGIGARAVRSFAEARAANIAILGRRQANLDAVASDIRASFPDVKIYTYSVDMTDLKAVNDAFRDYAKTAGLIDILVSNAAFGGMDPPIKEAKVEDWWFSVETNVKGSFHLAQAFLSGYGKPDGIIINVTSGLSYLLGPGTSAYTVGKAAVVRLFGIVHMENPELRVVHVHPGVVDTEMSRKANYSAMDDASLPADFFVWISSSEAAFLNGKYAWVNWDVEELKSREAEIKEKKLLEMWLQGVPFES</sequence>
<dbReference type="EMBL" id="ML977330">
    <property type="protein sequence ID" value="KAF2112791.1"/>
    <property type="molecule type" value="Genomic_DNA"/>
</dbReference>
<keyword evidence="3" id="KW-0560">Oxidoreductase</keyword>
<evidence type="ECO:0000256" key="1">
    <source>
        <dbReference type="ARBA" id="ARBA00006484"/>
    </source>
</evidence>
<keyword evidence="2" id="KW-0521">NADP</keyword>
<keyword evidence="5" id="KW-1185">Reference proteome</keyword>
<dbReference type="Proteomes" id="UP000799770">
    <property type="component" value="Unassembled WGS sequence"/>
</dbReference>
<dbReference type="PANTHER" id="PTHR42901">
    <property type="entry name" value="ALCOHOL DEHYDROGENASE"/>
    <property type="match status" value="1"/>
</dbReference>
<dbReference type="SUPFAM" id="SSF51735">
    <property type="entry name" value="NAD(P)-binding Rossmann-fold domains"/>
    <property type="match status" value="1"/>
</dbReference>
<protein>
    <recommendedName>
        <fullName evidence="6">NAD(P)-binding protein</fullName>
    </recommendedName>
</protein>
<evidence type="ECO:0000313" key="4">
    <source>
        <dbReference type="EMBL" id="KAF2112791.1"/>
    </source>
</evidence>
<name>A0A6A5Z397_9PLEO</name>
<gene>
    <name evidence="4" type="ORF">BDV96DRAFT_649025</name>
</gene>
<evidence type="ECO:0000313" key="5">
    <source>
        <dbReference type="Proteomes" id="UP000799770"/>
    </source>
</evidence>
<dbReference type="Gene3D" id="3.40.50.720">
    <property type="entry name" value="NAD(P)-binding Rossmann-like Domain"/>
    <property type="match status" value="1"/>
</dbReference>
<dbReference type="OrthoDB" id="1933717at2759"/>
<dbReference type="PRINTS" id="PR00081">
    <property type="entry name" value="GDHRDH"/>
</dbReference>